<keyword evidence="2" id="KW-0645">Protease</keyword>
<name>A0A365XSP0_9BACT</name>
<dbReference type="RefSeq" id="WP_113618113.1">
    <property type="nucleotide sequence ID" value="NZ_QFFJ01000002.1"/>
</dbReference>
<dbReference type="PANTHER" id="PTHR43806:SF11">
    <property type="entry name" value="CEREVISIN-RELATED"/>
    <property type="match status" value="1"/>
</dbReference>
<evidence type="ECO:0000256" key="5">
    <source>
        <dbReference type="PROSITE-ProRule" id="PRU01240"/>
    </source>
</evidence>
<evidence type="ECO:0000259" key="7">
    <source>
        <dbReference type="Pfam" id="PF00082"/>
    </source>
</evidence>
<organism evidence="8 9">
    <name type="scientific">Chitinophaga flava</name>
    <dbReference type="NCBI Taxonomy" id="2259036"/>
    <lineage>
        <taxon>Bacteria</taxon>
        <taxon>Pseudomonadati</taxon>
        <taxon>Bacteroidota</taxon>
        <taxon>Chitinophagia</taxon>
        <taxon>Chitinophagales</taxon>
        <taxon>Chitinophagaceae</taxon>
        <taxon>Chitinophaga</taxon>
    </lineage>
</organism>
<dbReference type="EMBL" id="QFFJ01000002">
    <property type="protein sequence ID" value="RBL89369.1"/>
    <property type="molecule type" value="Genomic_DNA"/>
</dbReference>
<reference evidence="8 9" key="1">
    <citation type="submission" date="2018-05" db="EMBL/GenBank/DDBJ databases">
        <title>Chitinophaga sp. K3CV102501T nov., isolated from isolated from a monsoon evergreen broad-leaved forest soil.</title>
        <authorList>
            <person name="Lv Y."/>
        </authorList>
    </citation>
    <scope>NUCLEOTIDE SEQUENCE [LARGE SCALE GENOMIC DNA]</scope>
    <source>
        <strain evidence="8 9">GDMCC 1.1325</strain>
    </source>
</reference>
<gene>
    <name evidence="8" type="ORF">DF182_22880</name>
</gene>
<evidence type="ECO:0000256" key="4">
    <source>
        <dbReference type="ARBA" id="ARBA00022825"/>
    </source>
</evidence>
<dbReference type="AlphaFoldDB" id="A0A365XSP0"/>
<protein>
    <recommendedName>
        <fullName evidence="7">Peptidase S8/S53 domain-containing protein</fullName>
    </recommendedName>
</protein>
<dbReference type="GO" id="GO:0004252">
    <property type="term" value="F:serine-type endopeptidase activity"/>
    <property type="evidence" value="ECO:0007669"/>
    <property type="project" value="InterPro"/>
</dbReference>
<evidence type="ECO:0000313" key="9">
    <source>
        <dbReference type="Proteomes" id="UP000253410"/>
    </source>
</evidence>
<keyword evidence="4" id="KW-0720">Serine protease</keyword>
<dbReference type="InterPro" id="IPR036852">
    <property type="entry name" value="Peptidase_S8/S53_dom_sf"/>
</dbReference>
<dbReference type="PRINTS" id="PR00723">
    <property type="entry name" value="SUBTILISIN"/>
</dbReference>
<dbReference type="Pfam" id="PF00082">
    <property type="entry name" value="Peptidase_S8"/>
    <property type="match status" value="1"/>
</dbReference>
<evidence type="ECO:0000256" key="1">
    <source>
        <dbReference type="ARBA" id="ARBA00011073"/>
    </source>
</evidence>
<evidence type="ECO:0000256" key="2">
    <source>
        <dbReference type="ARBA" id="ARBA00022670"/>
    </source>
</evidence>
<accession>A0A365XSP0</accession>
<proteinExistence type="inferred from homology"/>
<comment type="caution">
    <text evidence="8">The sequence shown here is derived from an EMBL/GenBank/DDBJ whole genome shotgun (WGS) entry which is preliminary data.</text>
</comment>
<feature type="transmembrane region" description="Helical" evidence="6">
    <location>
        <begin position="9"/>
        <end position="27"/>
    </location>
</feature>
<dbReference type="PROSITE" id="PS51892">
    <property type="entry name" value="SUBTILASE"/>
    <property type="match status" value="1"/>
</dbReference>
<dbReference type="SUPFAM" id="SSF52743">
    <property type="entry name" value="Subtilisin-like"/>
    <property type="match status" value="1"/>
</dbReference>
<evidence type="ECO:0000313" key="8">
    <source>
        <dbReference type="EMBL" id="RBL89369.1"/>
    </source>
</evidence>
<dbReference type="InterPro" id="IPR015500">
    <property type="entry name" value="Peptidase_S8_subtilisin-rel"/>
</dbReference>
<evidence type="ECO:0000256" key="3">
    <source>
        <dbReference type="ARBA" id="ARBA00022801"/>
    </source>
</evidence>
<comment type="similarity">
    <text evidence="1 5">Belongs to the peptidase S8 family.</text>
</comment>
<dbReference type="OrthoDB" id="1489285at2"/>
<keyword evidence="3" id="KW-0378">Hydrolase</keyword>
<dbReference type="InterPro" id="IPR050131">
    <property type="entry name" value="Peptidase_S8_subtilisin-like"/>
</dbReference>
<evidence type="ECO:0000256" key="6">
    <source>
        <dbReference type="SAM" id="Phobius"/>
    </source>
</evidence>
<feature type="domain" description="Peptidase S8/S53" evidence="7">
    <location>
        <begin position="168"/>
        <end position="428"/>
    </location>
</feature>
<keyword evidence="6" id="KW-0472">Membrane</keyword>
<keyword evidence="9" id="KW-1185">Reference proteome</keyword>
<sequence length="474" mass="51637">MTSRKMNPFFWILAVIILLIIILLLRYCKSPATPENPGSPADTPRHYTDQLVIFFKHRPSAAALTAIKTNMKKNGIDTAAITTQHCDNCGDAEIELWQAPKIETYAVAENVKGGASTGTGSNGVGEDSLAYYTQNYIISSPPDMPTKTRRDSFYIRRGTGSGPSHKKDTIKVAILDTGIDPYLMNFPEFFWKNPGEIPANGKDDDGNCLADDINGWNFVARNNVLTDDSYNGHGTHIALFILNELRRNNTNTLQLMTLKTHDHKAEGSLFNIVCALLYAANKGANVINASWGFYSQHAPWHPLDSVITQLLAEKGILFITAAGNKMEAADDSAVKAGIPLAALRNLDIHHFYPACLGGKQNNILVVTTTVDSMVSPTQNHSKKYVDLGVQADTLENGYLKFQVPFTTGQPVFVSGSSFATAIATGKIAANCSPALFKGGLNKTTFIDSLGADVLQSAKLIQKGQVKQGRYIKHQ</sequence>
<dbReference type="Proteomes" id="UP000253410">
    <property type="component" value="Unassembled WGS sequence"/>
</dbReference>
<keyword evidence="6" id="KW-1133">Transmembrane helix</keyword>
<dbReference type="Gene3D" id="3.40.50.200">
    <property type="entry name" value="Peptidase S8/S53 domain"/>
    <property type="match status" value="1"/>
</dbReference>
<dbReference type="GO" id="GO:0006508">
    <property type="term" value="P:proteolysis"/>
    <property type="evidence" value="ECO:0007669"/>
    <property type="project" value="UniProtKB-KW"/>
</dbReference>
<comment type="caution">
    <text evidence="5">Lacks conserved residue(s) required for the propagation of feature annotation.</text>
</comment>
<dbReference type="PANTHER" id="PTHR43806">
    <property type="entry name" value="PEPTIDASE S8"/>
    <property type="match status" value="1"/>
</dbReference>
<dbReference type="InterPro" id="IPR000209">
    <property type="entry name" value="Peptidase_S8/S53_dom"/>
</dbReference>
<keyword evidence="6" id="KW-0812">Transmembrane</keyword>